<dbReference type="PANTHER" id="PTHR31302">
    <property type="entry name" value="TRANSMEMBRANE PROTEIN WITH METALLOPHOSPHOESTERASE DOMAIN-RELATED"/>
    <property type="match status" value="1"/>
</dbReference>
<feature type="domain" description="Calcineurin-like phosphoesterase" evidence="1">
    <location>
        <begin position="1"/>
        <end position="199"/>
    </location>
</feature>
<dbReference type="CDD" id="cd00838">
    <property type="entry name" value="MPP_superfamily"/>
    <property type="match status" value="1"/>
</dbReference>
<evidence type="ECO:0000313" key="2">
    <source>
        <dbReference type="EMBL" id="HGZ60563.1"/>
    </source>
</evidence>
<reference evidence="2" key="1">
    <citation type="journal article" date="2020" name="mSystems">
        <title>Genome- and Community-Level Interaction Insights into Carbon Utilization and Element Cycling Functions of Hydrothermarchaeota in Hydrothermal Sediment.</title>
        <authorList>
            <person name="Zhou Z."/>
            <person name="Liu Y."/>
            <person name="Xu W."/>
            <person name="Pan J."/>
            <person name="Luo Z.H."/>
            <person name="Li M."/>
        </authorList>
    </citation>
    <scope>NUCLEOTIDE SEQUENCE [LARGE SCALE GENOMIC DNA]</scope>
    <source>
        <strain evidence="2">SpSt-885</strain>
    </source>
</reference>
<dbReference type="InterPro" id="IPR029052">
    <property type="entry name" value="Metallo-depent_PP-like"/>
</dbReference>
<organism evidence="2">
    <name type="scientific">Fervidicoccus fontis</name>
    <dbReference type="NCBI Taxonomy" id="683846"/>
    <lineage>
        <taxon>Archaea</taxon>
        <taxon>Thermoproteota</taxon>
        <taxon>Thermoprotei</taxon>
        <taxon>Fervidicoccales</taxon>
        <taxon>Fervidicoccaceae</taxon>
        <taxon>Fervidicoccus</taxon>
    </lineage>
</organism>
<dbReference type="EMBL" id="DTLS01000148">
    <property type="protein sequence ID" value="HGZ60563.1"/>
    <property type="molecule type" value="Genomic_DNA"/>
</dbReference>
<dbReference type="GO" id="GO:0016787">
    <property type="term" value="F:hydrolase activity"/>
    <property type="evidence" value="ECO:0007669"/>
    <property type="project" value="InterPro"/>
</dbReference>
<dbReference type="SUPFAM" id="SSF56300">
    <property type="entry name" value="Metallo-dependent phosphatases"/>
    <property type="match status" value="1"/>
</dbReference>
<dbReference type="AlphaFoldDB" id="A0A7J3SML0"/>
<dbReference type="Pfam" id="PF00149">
    <property type="entry name" value="Metallophos"/>
    <property type="match status" value="1"/>
</dbReference>
<proteinExistence type="predicted"/>
<dbReference type="InterPro" id="IPR051158">
    <property type="entry name" value="Metallophosphoesterase_sf"/>
</dbReference>
<name>A0A7J3SML0_9CREN</name>
<dbReference type="PANTHER" id="PTHR31302:SF0">
    <property type="entry name" value="TRANSMEMBRANE PROTEIN WITH METALLOPHOSPHOESTERASE DOMAIN"/>
    <property type="match status" value="1"/>
</dbReference>
<dbReference type="InterPro" id="IPR004843">
    <property type="entry name" value="Calcineurin-like_PHP"/>
</dbReference>
<comment type="caution">
    <text evidence="2">The sequence shown here is derived from an EMBL/GenBank/DDBJ whole genome shotgun (WGS) entry which is preliminary data.</text>
</comment>
<evidence type="ECO:0000259" key="1">
    <source>
        <dbReference type="Pfam" id="PF00149"/>
    </source>
</evidence>
<protein>
    <submittedName>
        <fullName evidence="2">Metallophosphoesterase</fullName>
    </submittedName>
</protein>
<dbReference type="Gene3D" id="3.60.21.10">
    <property type="match status" value="1"/>
</dbReference>
<accession>A0A7J3SML0</accession>
<gene>
    <name evidence="2" type="ORF">ENW83_05120</name>
</gene>
<sequence>MRIIATSDAHLPKGEAELQKAIETSCSNGKADLLILAGDIIDKGRIEFYNRALDLLSLCEAKTIIGVFGNEEYEELRAEIVRSFSKVVWLDDTYNEFKVNGEDLLIFGSTGILDSPTKWQRKNIPGIEKKYAYRLEKFGEFLKAEFAGQKIAIFHYPPTYKTLHGEPTYAWAEMGSAKAEELIKKYGGVNLIIHGHAHRSKILQANIGGVEIYNVALPARKGLFEYHLKKGYRTLLEFMSSEDKKDL</sequence>